<dbReference type="InterPro" id="IPR005841">
    <property type="entry name" value="Alpha-D-phosphohexomutase_SF"/>
</dbReference>
<dbReference type="InterPro" id="IPR036900">
    <property type="entry name" value="A-D-PHexomutase_C_sf"/>
</dbReference>
<dbReference type="Gene3D" id="3.30.310.50">
    <property type="entry name" value="Alpha-D-phosphohexomutase, C-terminal domain"/>
    <property type="match status" value="1"/>
</dbReference>
<dbReference type="SUPFAM" id="SSF53738">
    <property type="entry name" value="Phosphoglucomutase, first 3 domains"/>
    <property type="match status" value="3"/>
</dbReference>
<dbReference type="PROSITE" id="PS00710">
    <property type="entry name" value="PGM_PMM"/>
    <property type="match status" value="1"/>
</dbReference>
<evidence type="ECO:0000259" key="12">
    <source>
        <dbReference type="Pfam" id="PF02878"/>
    </source>
</evidence>
<dbReference type="RefSeq" id="WP_112869987.1">
    <property type="nucleotide sequence ID" value="NZ_CP021781.1"/>
</dbReference>
<evidence type="ECO:0000313" key="16">
    <source>
        <dbReference type="EMBL" id="QIW12049.1"/>
    </source>
</evidence>
<dbReference type="EMBL" id="CP021781">
    <property type="protein sequence ID" value="AXA33813.1"/>
    <property type="molecule type" value="Genomic_DNA"/>
</dbReference>
<evidence type="ECO:0000256" key="1">
    <source>
        <dbReference type="ARBA" id="ARBA00000443"/>
    </source>
</evidence>
<dbReference type="EC" id="5.4.2.2" evidence="4"/>
<accession>A0A2Z4XZF6</accession>
<feature type="domain" description="Alpha-D-phosphohexomutase alpha/beta/alpha" evidence="12">
    <location>
        <begin position="14"/>
        <end position="153"/>
    </location>
</feature>
<evidence type="ECO:0000313" key="17">
    <source>
        <dbReference type="Proteomes" id="UP000251120"/>
    </source>
</evidence>
<dbReference type="Pfam" id="PF02879">
    <property type="entry name" value="PGM_PMM_II"/>
    <property type="match status" value="1"/>
</dbReference>
<dbReference type="GO" id="GO:0005829">
    <property type="term" value="C:cytosol"/>
    <property type="evidence" value="ECO:0007669"/>
    <property type="project" value="TreeGrafter"/>
</dbReference>
<keyword evidence="9 16" id="KW-0413">Isomerase</keyword>
<evidence type="ECO:0000256" key="5">
    <source>
        <dbReference type="ARBA" id="ARBA00022526"/>
    </source>
</evidence>
<dbReference type="FunFam" id="3.40.120.10:FF:000004">
    <property type="entry name" value="Phosphoglucomutase 5"/>
    <property type="match status" value="1"/>
</dbReference>
<dbReference type="GO" id="GO:0000287">
    <property type="term" value="F:magnesium ion binding"/>
    <property type="evidence" value="ECO:0007669"/>
    <property type="project" value="InterPro"/>
</dbReference>
<sequence length="544" mass="59580">MGIKTYKTTPIENQKPGTSGLRNKVTAFKQENYLENFVQSIFNSLENIEGQTLVVGGDGRYYNDIAIIKILKMAAANGFGKVIVGKRGILSTPAASCIIRKYKAFGGIILSASHNPGGPDGDFGIKYNTSNGGPAPEKITEKIYDNTTKIQQYLMADTDGKPVCINKIGCYKIENTEIQIIDSVADYTELMKKIFNFDAIKEIIKDGYAIRIDTMCAVAGPYARHIFEDVLGAPDGSVVNADPLPDFGGMHPDPNPVNANDLITYMRSGDYDFGAASDGDADRNMIVGKSIDVAPSDSLAIMTANAALLPSYKNGIKGVARSMPTSTAVDKVAICMGIECFETPTGWKFFGNLLDAGKINICGEESYGTGSDHIREKDGLWAILYWLNLVAITGKSVDELVESHWQKYGRNFYSRHDYEAIDSNIANQIMADLRTKVLNLSTVKYGNKTVSYADDFSYTDPIDDSVADKQGIRIIFTDGSRIVFRLSGTGTQGATLRIYFEKYEPSADKFNDDVQDTLSDLIDIAEQITKVKELTKMSKPTVIT</sequence>
<comment type="similarity">
    <text evidence="3 11">Belongs to the phosphohexose mutase family.</text>
</comment>
<name>A0A2Z4XZF6_9GAMM</name>
<dbReference type="Proteomes" id="UP000251120">
    <property type="component" value="Chromosome"/>
</dbReference>
<dbReference type="Pfam" id="PF02878">
    <property type="entry name" value="PGM_PMM_I"/>
    <property type="match status" value="1"/>
</dbReference>
<dbReference type="InterPro" id="IPR016066">
    <property type="entry name" value="A-D-PHexomutase_CS"/>
</dbReference>
<dbReference type="InterPro" id="IPR016055">
    <property type="entry name" value="A-D-PHexomutase_a/b/a-I/II/III"/>
</dbReference>
<dbReference type="AlphaFoldDB" id="A0A2Z4XZF6"/>
<dbReference type="OrthoDB" id="9806956at2"/>
<evidence type="ECO:0000313" key="18">
    <source>
        <dbReference type="Proteomes" id="UP000681131"/>
    </source>
</evidence>
<dbReference type="FunFam" id="3.40.120.10:FF:000005">
    <property type="entry name" value="Phosphoglucomutase 5"/>
    <property type="match status" value="1"/>
</dbReference>
<dbReference type="GO" id="GO:0004614">
    <property type="term" value="F:phosphoglucomutase activity"/>
    <property type="evidence" value="ECO:0007669"/>
    <property type="project" value="UniProtKB-EC"/>
</dbReference>
<dbReference type="InterPro" id="IPR005845">
    <property type="entry name" value="A-D-PHexomutase_a/b/a-II"/>
</dbReference>
<feature type="domain" description="Alpha-D-phosphohexomutase alpha/beta/alpha" evidence="13">
    <location>
        <begin position="186"/>
        <end position="287"/>
    </location>
</feature>
<dbReference type="PANTHER" id="PTHR22573:SF2">
    <property type="entry name" value="PHOSPHOGLUCOMUTASE"/>
    <property type="match status" value="1"/>
</dbReference>
<dbReference type="PANTHER" id="PTHR22573">
    <property type="entry name" value="PHOSPHOHEXOMUTASE FAMILY MEMBER"/>
    <property type="match status" value="1"/>
</dbReference>
<dbReference type="SUPFAM" id="SSF55957">
    <property type="entry name" value="Phosphoglucomutase, C-terminal domain"/>
    <property type="match status" value="1"/>
</dbReference>
<keyword evidence="7 11" id="KW-0479">Metal-binding</keyword>
<comment type="cofactor">
    <cofactor evidence="2">
        <name>Mg(2+)</name>
        <dbReference type="ChEBI" id="CHEBI:18420"/>
    </cofactor>
</comment>
<evidence type="ECO:0000256" key="7">
    <source>
        <dbReference type="ARBA" id="ARBA00022723"/>
    </source>
</evidence>
<dbReference type="FunFam" id="3.30.310.50:FF:000002">
    <property type="entry name" value="Phosphoglucomutase 5"/>
    <property type="match status" value="1"/>
</dbReference>
<dbReference type="GO" id="GO:0006006">
    <property type="term" value="P:glucose metabolic process"/>
    <property type="evidence" value="ECO:0007669"/>
    <property type="project" value="UniProtKB-KW"/>
</dbReference>
<dbReference type="Pfam" id="PF02880">
    <property type="entry name" value="PGM_PMM_III"/>
    <property type="match status" value="1"/>
</dbReference>
<evidence type="ECO:0000256" key="8">
    <source>
        <dbReference type="ARBA" id="ARBA00022842"/>
    </source>
</evidence>
<evidence type="ECO:0000256" key="4">
    <source>
        <dbReference type="ARBA" id="ARBA00012728"/>
    </source>
</evidence>
<evidence type="ECO:0000256" key="3">
    <source>
        <dbReference type="ARBA" id="ARBA00010231"/>
    </source>
</evidence>
<proteinExistence type="inferred from homology"/>
<dbReference type="KEGG" id="fad:CDH04_05010"/>
<dbReference type="NCBIfam" id="NF005737">
    <property type="entry name" value="PRK07564.1-1"/>
    <property type="match status" value="1"/>
</dbReference>
<dbReference type="Pfam" id="PF24947">
    <property type="entry name" value="PGM1_C_vert_fung"/>
    <property type="match status" value="1"/>
</dbReference>
<dbReference type="InterPro" id="IPR045244">
    <property type="entry name" value="PGM"/>
</dbReference>
<reference evidence="16 18" key="2">
    <citation type="submission" date="2019-08" db="EMBL/GenBank/DDBJ databases">
        <title>Complete genome sequences of Francisella adeliensis (FSC1325 and FSC1326).</title>
        <authorList>
            <person name="Ohrman C."/>
            <person name="Uneklint I."/>
            <person name="Vallesi A."/>
            <person name="Karlsson L."/>
            <person name="Sjodin A."/>
        </authorList>
    </citation>
    <scope>NUCLEOTIDE SEQUENCE [LARGE SCALE GENOMIC DNA]</scope>
    <source>
        <strain evidence="16 18">FSC1325</strain>
    </source>
</reference>
<dbReference type="InterPro" id="IPR005844">
    <property type="entry name" value="A-D-PHexomutase_a/b/a-I"/>
</dbReference>
<feature type="domain" description="Alpha-D-phosphohexomutase alpha/beta/alpha" evidence="14">
    <location>
        <begin position="296"/>
        <end position="408"/>
    </location>
</feature>
<dbReference type="EMBL" id="CP043424">
    <property type="protein sequence ID" value="QIW12049.1"/>
    <property type="molecule type" value="Genomic_DNA"/>
</dbReference>
<dbReference type="PRINTS" id="PR00509">
    <property type="entry name" value="PGMPMM"/>
</dbReference>
<dbReference type="Proteomes" id="UP000681131">
    <property type="component" value="Chromosome"/>
</dbReference>
<keyword evidence="5" id="KW-0313">Glucose metabolism</keyword>
<evidence type="ECO:0000256" key="6">
    <source>
        <dbReference type="ARBA" id="ARBA00022553"/>
    </source>
</evidence>
<dbReference type="Gene3D" id="3.40.120.10">
    <property type="entry name" value="Alpha-D-Glucose-1,6-Bisphosphate, subunit A, domain 3"/>
    <property type="match status" value="3"/>
</dbReference>
<dbReference type="FunFam" id="3.40.120.10:FF:000006">
    <property type="entry name" value="Phosphoglucomutase PgmA"/>
    <property type="match status" value="1"/>
</dbReference>
<keyword evidence="18" id="KW-1185">Reference proteome</keyword>
<protein>
    <recommendedName>
        <fullName evidence="4">phosphoglucomutase (alpha-D-glucose-1,6-bisphosphate-dependent)</fullName>
        <ecNumber evidence="4">5.4.2.2</ecNumber>
    </recommendedName>
</protein>
<evidence type="ECO:0000256" key="11">
    <source>
        <dbReference type="RuleBase" id="RU004326"/>
    </source>
</evidence>
<dbReference type="InterPro" id="IPR005846">
    <property type="entry name" value="A-D-PHexomutase_a/b/a-III"/>
</dbReference>
<organism evidence="15 17">
    <name type="scientific">Francisella adeliensis</name>
    <dbReference type="NCBI Taxonomy" id="2007306"/>
    <lineage>
        <taxon>Bacteria</taxon>
        <taxon>Pseudomonadati</taxon>
        <taxon>Pseudomonadota</taxon>
        <taxon>Gammaproteobacteria</taxon>
        <taxon>Thiotrichales</taxon>
        <taxon>Francisellaceae</taxon>
        <taxon>Francisella</taxon>
    </lineage>
</organism>
<gene>
    <name evidence="15" type="ORF">CDH04_05010</name>
    <name evidence="16" type="ORF">FZC43_05015</name>
</gene>
<comment type="catalytic activity">
    <reaction evidence="1">
        <text>alpha-D-glucose 1-phosphate = alpha-D-glucose 6-phosphate</text>
        <dbReference type="Rhea" id="RHEA:23536"/>
        <dbReference type="ChEBI" id="CHEBI:58225"/>
        <dbReference type="ChEBI" id="CHEBI:58601"/>
        <dbReference type="EC" id="5.4.2.2"/>
    </reaction>
</comment>
<evidence type="ECO:0000313" key="15">
    <source>
        <dbReference type="EMBL" id="AXA33813.1"/>
    </source>
</evidence>
<keyword evidence="6" id="KW-0597">Phosphoprotein</keyword>
<evidence type="ECO:0000256" key="10">
    <source>
        <dbReference type="ARBA" id="ARBA00023277"/>
    </source>
</evidence>
<reference evidence="15 17" key="1">
    <citation type="submission" date="2017-06" db="EMBL/GenBank/DDBJ databases">
        <title>Complete genome of Francisella adeliensis.</title>
        <authorList>
            <person name="Vallesi A."/>
            <person name="Sjodin A."/>
        </authorList>
    </citation>
    <scope>NUCLEOTIDE SEQUENCE [LARGE SCALE GENOMIC DNA]</scope>
    <source>
        <strain evidence="15 17">FDC440</strain>
    </source>
</reference>
<evidence type="ECO:0000256" key="2">
    <source>
        <dbReference type="ARBA" id="ARBA00001946"/>
    </source>
</evidence>
<keyword evidence="10" id="KW-0119">Carbohydrate metabolism</keyword>
<evidence type="ECO:0000256" key="9">
    <source>
        <dbReference type="ARBA" id="ARBA00023235"/>
    </source>
</evidence>
<evidence type="ECO:0000259" key="14">
    <source>
        <dbReference type="Pfam" id="PF02880"/>
    </source>
</evidence>
<keyword evidence="8 11" id="KW-0460">Magnesium</keyword>
<evidence type="ECO:0000259" key="13">
    <source>
        <dbReference type="Pfam" id="PF02879"/>
    </source>
</evidence>